<accession>A0A0B0NPV3</accession>
<sequence length="41" mass="4246">MPSQIHDQSPCSIRISIDGANDTGALSPPSQGMSQDSMDVA</sequence>
<organism evidence="2 3">
    <name type="scientific">Gossypium arboreum</name>
    <name type="common">Tree cotton</name>
    <name type="synonym">Gossypium nanking</name>
    <dbReference type="NCBI Taxonomy" id="29729"/>
    <lineage>
        <taxon>Eukaryota</taxon>
        <taxon>Viridiplantae</taxon>
        <taxon>Streptophyta</taxon>
        <taxon>Embryophyta</taxon>
        <taxon>Tracheophyta</taxon>
        <taxon>Spermatophyta</taxon>
        <taxon>Magnoliopsida</taxon>
        <taxon>eudicotyledons</taxon>
        <taxon>Gunneridae</taxon>
        <taxon>Pentapetalae</taxon>
        <taxon>rosids</taxon>
        <taxon>malvids</taxon>
        <taxon>Malvales</taxon>
        <taxon>Malvaceae</taxon>
        <taxon>Malvoideae</taxon>
        <taxon>Gossypium</taxon>
    </lineage>
</organism>
<feature type="compositionally biased region" description="Polar residues" evidence="1">
    <location>
        <begin position="1"/>
        <end position="11"/>
    </location>
</feature>
<protein>
    <submittedName>
        <fullName evidence="2">Uncharacterized protein</fullName>
    </submittedName>
</protein>
<evidence type="ECO:0000313" key="3">
    <source>
        <dbReference type="Proteomes" id="UP000032142"/>
    </source>
</evidence>
<feature type="compositionally biased region" description="Polar residues" evidence="1">
    <location>
        <begin position="28"/>
        <end position="41"/>
    </location>
</feature>
<keyword evidence="3" id="KW-1185">Reference proteome</keyword>
<evidence type="ECO:0000256" key="1">
    <source>
        <dbReference type="SAM" id="MobiDB-lite"/>
    </source>
</evidence>
<gene>
    <name evidence="2" type="ORF">F383_06762</name>
</gene>
<dbReference type="Proteomes" id="UP000032142">
    <property type="component" value="Unassembled WGS sequence"/>
</dbReference>
<evidence type="ECO:0000313" key="2">
    <source>
        <dbReference type="EMBL" id="KHG13121.1"/>
    </source>
</evidence>
<dbReference type="EMBL" id="KN398937">
    <property type="protein sequence ID" value="KHG13121.1"/>
    <property type="molecule type" value="Genomic_DNA"/>
</dbReference>
<reference evidence="3" key="1">
    <citation type="submission" date="2014-09" db="EMBL/GenBank/DDBJ databases">
        <authorList>
            <person name="Mudge J."/>
            <person name="Ramaraj T."/>
            <person name="Lindquist I.E."/>
            <person name="Bharti A.K."/>
            <person name="Sundararajan A."/>
            <person name="Cameron C.T."/>
            <person name="Woodward J.E."/>
            <person name="May G.D."/>
            <person name="Brubaker C."/>
            <person name="Broadhvest J."/>
            <person name="Wilkins T.A."/>
        </authorList>
    </citation>
    <scope>NUCLEOTIDE SEQUENCE</scope>
    <source>
        <strain evidence="3">cv. AKA8401</strain>
    </source>
</reference>
<dbReference type="AlphaFoldDB" id="A0A0B0NPV3"/>
<feature type="region of interest" description="Disordered" evidence="1">
    <location>
        <begin position="1"/>
        <end position="41"/>
    </location>
</feature>
<proteinExistence type="predicted"/>
<name>A0A0B0NPV3_GOSAR</name>